<evidence type="ECO:0000313" key="1">
    <source>
        <dbReference type="EMBL" id="AUZ94902.1"/>
    </source>
</evidence>
<proteinExistence type="predicted"/>
<dbReference type="RefSeq" id="YP_009611766.1">
    <property type="nucleotide sequence ID" value="NC_042013.1"/>
</dbReference>
<accession>A0A2L0UZC5</accession>
<dbReference type="Proteomes" id="UP000223025">
    <property type="component" value="Segment"/>
</dbReference>
<organism evidence="1 2">
    <name type="scientific">Agrobacterium phage Atu_ph07</name>
    <dbReference type="NCBI Taxonomy" id="2024264"/>
    <lineage>
        <taxon>Viruses</taxon>
        <taxon>Duplodnaviria</taxon>
        <taxon>Heunggongvirae</taxon>
        <taxon>Uroviricota</taxon>
        <taxon>Caudoviricetes</taxon>
        <taxon>Polybotosvirus</taxon>
        <taxon>Polybotosvirus Atuph07</taxon>
    </lineage>
</organism>
<sequence>MTYSEKMAANKRNHDIRKAHNIFANMNVDFENDLDRGGINPTALVPASDHVFLMNVFQNSYPIEFENHMNYYTTQGVELSWGSQFDTKDGPVVDATLKII</sequence>
<dbReference type="EMBL" id="MF403008">
    <property type="protein sequence ID" value="AUZ94902.1"/>
    <property type="molecule type" value="Genomic_DNA"/>
</dbReference>
<keyword evidence="2" id="KW-1185">Reference proteome</keyword>
<name>A0A2L0UZC5_9CAUD</name>
<reference evidence="1 2" key="1">
    <citation type="submission" date="2017-06" db="EMBL/GenBank/DDBJ databases">
        <authorList>
            <person name="Kim H.J."/>
            <person name="Triplett B.A."/>
        </authorList>
    </citation>
    <scope>NUCLEOTIDE SEQUENCE [LARGE SCALE GENOMIC DNA]</scope>
</reference>
<protein>
    <submittedName>
        <fullName evidence="1">Uncharacterized protein</fullName>
    </submittedName>
</protein>
<dbReference type="GeneID" id="40088104"/>
<dbReference type="KEGG" id="vg:40088104"/>
<evidence type="ECO:0000313" key="2">
    <source>
        <dbReference type="Proteomes" id="UP000223025"/>
    </source>
</evidence>